<dbReference type="AlphaFoldDB" id="A0A6J1CTN2"/>
<proteinExistence type="predicted"/>
<feature type="region of interest" description="Disordered" evidence="2">
    <location>
        <begin position="172"/>
        <end position="260"/>
    </location>
</feature>
<feature type="compositionally biased region" description="Basic and acidic residues" evidence="2">
    <location>
        <begin position="227"/>
        <end position="260"/>
    </location>
</feature>
<gene>
    <name evidence="4" type="primary">LOC111014664</name>
</gene>
<organism evidence="3 4">
    <name type="scientific">Momordica charantia</name>
    <name type="common">Bitter gourd</name>
    <name type="synonym">Balsam pear</name>
    <dbReference type="NCBI Taxonomy" id="3673"/>
    <lineage>
        <taxon>Eukaryota</taxon>
        <taxon>Viridiplantae</taxon>
        <taxon>Streptophyta</taxon>
        <taxon>Embryophyta</taxon>
        <taxon>Tracheophyta</taxon>
        <taxon>Spermatophyta</taxon>
        <taxon>Magnoliopsida</taxon>
        <taxon>eudicotyledons</taxon>
        <taxon>Gunneridae</taxon>
        <taxon>Pentapetalae</taxon>
        <taxon>rosids</taxon>
        <taxon>fabids</taxon>
        <taxon>Cucurbitales</taxon>
        <taxon>Cucurbitaceae</taxon>
        <taxon>Momordiceae</taxon>
        <taxon>Momordica</taxon>
    </lineage>
</organism>
<dbReference type="GO" id="GO:0006457">
    <property type="term" value="P:protein folding"/>
    <property type="evidence" value="ECO:0007669"/>
    <property type="project" value="TreeGrafter"/>
</dbReference>
<dbReference type="GO" id="GO:0009506">
    <property type="term" value="C:plasmodesma"/>
    <property type="evidence" value="ECO:0007669"/>
    <property type="project" value="TreeGrafter"/>
</dbReference>
<name>A0A6J1CTN2_MOMCH</name>
<protein>
    <submittedName>
        <fullName evidence="4">High mobility group nucleosome-binding domain-containing protein 5-like</fullName>
    </submittedName>
</protein>
<evidence type="ECO:0000313" key="4">
    <source>
        <dbReference type="RefSeq" id="XP_022145150.1"/>
    </source>
</evidence>
<dbReference type="Proteomes" id="UP000504603">
    <property type="component" value="Unplaced"/>
</dbReference>
<evidence type="ECO:0000256" key="1">
    <source>
        <dbReference type="ARBA" id="ARBA00023186"/>
    </source>
</evidence>
<dbReference type="KEGG" id="mcha:111014664"/>
<dbReference type="SUPFAM" id="SSF63491">
    <property type="entry name" value="BAG domain"/>
    <property type="match status" value="1"/>
</dbReference>
<dbReference type="PANTHER" id="PTHR33322:SF4">
    <property type="entry name" value="BAG DOMAIN CONTAINING PROTEIN, EXPRESSED"/>
    <property type="match status" value="1"/>
</dbReference>
<evidence type="ECO:0000313" key="3">
    <source>
        <dbReference type="Proteomes" id="UP000504603"/>
    </source>
</evidence>
<reference evidence="4" key="1">
    <citation type="submission" date="2025-08" db="UniProtKB">
        <authorList>
            <consortium name="RefSeq"/>
        </authorList>
    </citation>
    <scope>IDENTIFICATION</scope>
    <source>
        <strain evidence="4">OHB3-1</strain>
    </source>
</reference>
<sequence>MVGLTSNFIHIIFRLDSVKGVDSGIRNLRKAVIKKAIALQEKIDSIVAADEATDETLEVRNASDAGESGVEETPVLEDRISEHEDESSSADITTTEPADGCNELENADGVASMPLSIEKEGTIIEESMPCPSQSNVVAEVPDADDDLLKPQVPEHGVNSPYKITGEDELAEMVSEQKVPEEAGDKDMVHHETEAAEEYPEMSEVESQTDSSNSPPSSEKGIAECAAVDEREGSGNEEDHIKEEEEDGRVKGREEDGQSRELLERVVMDNKKMMEMMAQLFERNEMQTRMLCSLSHRVEQLEKAFVYETLRRKKRRNSTPVDGSGKCG</sequence>
<accession>A0A6J1CTN2</accession>
<feature type="compositionally biased region" description="Acidic residues" evidence="2">
    <location>
        <begin position="194"/>
        <end position="203"/>
    </location>
</feature>
<dbReference type="PANTHER" id="PTHR33322">
    <property type="entry name" value="BAG DOMAIN CONTAINING PROTEIN, EXPRESSED"/>
    <property type="match status" value="1"/>
</dbReference>
<feature type="compositionally biased region" description="Basic and acidic residues" evidence="2">
    <location>
        <begin position="177"/>
        <end position="193"/>
    </location>
</feature>
<dbReference type="InterPro" id="IPR040400">
    <property type="entry name" value="BAG5/6/7/8"/>
</dbReference>
<keyword evidence="3" id="KW-1185">Reference proteome</keyword>
<dbReference type="GeneID" id="111014664"/>
<keyword evidence="1" id="KW-0143">Chaperone</keyword>
<dbReference type="OrthoDB" id="1923217at2759"/>
<dbReference type="RefSeq" id="XP_022145150.1">
    <property type="nucleotide sequence ID" value="XM_022289458.1"/>
</dbReference>
<feature type="region of interest" description="Disordered" evidence="2">
    <location>
        <begin position="58"/>
        <end position="114"/>
    </location>
</feature>
<evidence type="ECO:0000256" key="2">
    <source>
        <dbReference type="SAM" id="MobiDB-lite"/>
    </source>
</evidence>